<dbReference type="EMBL" id="AP024233">
    <property type="protein sequence ID" value="BCO08258.1"/>
    <property type="molecule type" value="Genomic_DNA"/>
</dbReference>
<dbReference type="InterPro" id="IPR012165">
    <property type="entry name" value="Cyt_c3_hydrogenase_gsu"/>
</dbReference>
<dbReference type="Gene3D" id="2.40.30.10">
    <property type="entry name" value="Translation factors"/>
    <property type="match status" value="1"/>
</dbReference>
<feature type="binding site" evidence="10">
    <location>
        <position position="266"/>
    </location>
    <ligand>
        <name>[2Fe-2S] cluster</name>
        <dbReference type="ChEBI" id="CHEBI:190135"/>
    </ligand>
</feature>
<keyword evidence="6" id="KW-0249">Electron transport</keyword>
<dbReference type="InterPro" id="IPR039261">
    <property type="entry name" value="FNR_nucleotide-bd"/>
</dbReference>
<keyword evidence="4 10" id="KW-0479">Metal-binding</keyword>
<reference evidence="12" key="1">
    <citation type="submission" date="2020-12" db="EMBL/GenBank/DDBJ databases">
        <title>Desulfobium dissulfuricans gen. nov., sp. nov., a novel mesophilic, sulfate-reducing bacterium isolated from a deep-sea hydrothermal vent.</title>
        <authorList>
            <person name="Hashimoto Y."/>
            <person name="Tame A."/>
            <person name="Sawayama S."/>
            <person name="Miyazaki J."/>
            <person name="Takai K."/>
            <person name="Nakagawa S."/>
        </authorList>
    </citation>
    <scope>NUCLEOTIDE SEQUENCE</scope>
    <source>
        <strain evidence="12">GF1</strain>
    </source>
</reference>
<evidence type="ECO:0000256" key="3">
    <source>
        <dbReference type="ARBA" id="ARBA00022714"/>
    </source>
</evidence>
<evidence type="ECO:0000313" key="12">
    <source>
        <dbReference type="EMBL" id="BCO08258.1"/>
    </source>
</evidence>
<feature type="binding site" evidence="10">
    <location>
        <position position="261"/>
    </location>
    <ligand>
        <name>[2Fe-2S] cluster</name>
        <dbReference type="ChEBI" id="CHEBI:190135"/>
    </ligand>
</feature>
<dbReference type="InterPro" id="IPR037117">
    <property type="entry name" value="Dihydroorotate_DH_ele_sf"/>
</dbReference>
<dbReference type="Gene3D" id="3.40.50.80">
    <property type="entry name" value="Nucleotide-binding domain of ferredoxin-NADP reductase (FNR) module"/>
    <property type="match status" value="1"/>
</dbReference>
<gene>
    <name evidence="12" type="primary">hdrF</name>
    <name evidence="12" type="ORF">GF1_06340</name>
</gene>
<protein>
    <submittedName>
        <fullName evidence="12">Heterodisulfide reductase subunit F</fullName>
    </submittedName>
</protein>
<evidence type="ECO:0000256" key="4">
    <source>
        <dbReference type="ARBA" id="ARBA00022723"/>
    </source>
</evidence>
<dbReference type="InterPro" id="IPR050353">
    <property type="entry name" value="PyrK_electron_transfer"/>
</dbReference>
<evidence type="ECO:0000313" key="13">
    <source>
        <dbReference type="Proteomes" id="UP001063350"/>
    </source>
</evidence>
<name>A0A915TYD9_9BACT</name>
<keyword evidence="3 10" id="KW-0001">2Fe-2S</keyword>
<dbReference type="PANTHER" id="PTHR43513">
    <property type="entry name" value="DIHYDROOROTATE DEHYDROGENASE B (NAD(+)), ELECTRON TRANSFER SUBUNIT"/>
    <property type="match status" value="1"/>
</dbReference>
<dbReference type="Proteomes" id="UP001063350">
    <property type="component" value="Chromosome"/>
</dbReference>
<evidence type="ECO:0000256" key="8">
    <source>
        <dbReference type="ARBA" id="ARBA00023014"/>
    </source>
</evidence>
<dbReference type="InterPro" id="IPR019480">
    <property type="entry name" value="Dihydroorotate_DH_Fe-S-bd"/>
</dbReference>
<keyword evidence="2" id="KW-0285">Flavoprotein</keyword>
<evidence type="ECO:0000256" key="2">
    <source>
        <dbReference type="ARBA" id="ARBA00022630"/>
    </source>
</evidence>
<evidence type="ECO:0000256" key="7">
    <source>
        <dbReference type="ARBA" id="ARBA00023004"/>
    </source>
</evidence>
<proteinExistence type="predicted"/>
<feature type="binding site" evidence="10">
    <location>
        <position position="269"/>
    </location>
    <ligand>
        <name>[2Fe-2S] cluster</name>
        <dbReference type="ChEBI" id="CHEBI:190135"/>
    </ligand>
</feature>
<dbReference type="Pfam" id="PF10418">
    <property type="entry name" value="DHODB_Fe-S_bind"/>
    <property type="match status" value="1"/>
</dbReference>
<dbReference type="PIRSF" id="PIRSF006816">
    <property type="entry name" value="Cyc3_hyd_g"/>
    <property type="match status" value="1"/>
</dbReference>
<keyword evidence="1" id="KW-0813">Transport</keyword>
<keyword evidence="5" id="KW-0274">FAD</keyword>
<evidence type="ECO:0000256" key="5">
    <source>
        <dbReference type="ARBA" id="ARBA00022827"/>
    </source>
</evidence>
<dbReference type="InterPro" id="IPR017927">
    <property type="entry name" value="FAD-bd_FR_type"/>
</dbReference>
<dbReference type="GO" id="GO:0016491">
    <property type="term" value="F:oxidoreductase activity"/>
    <property type="evidence" value="ECO:0007669"/>
    <property type="project" value="InterPro"/>
</dbReference>
<comment type="cofactor">
    <cofactor evidence="10">
        <name>[2Fe-2S] cluster</name>
        <dbReference type="ChEBI" id="CHEBI:190135"/>
    </cofactor>
    <text evidence="10">Binds 1 [2Fe-2S] cluster per subunit.</text>
</comment>
<dbReference type="Gene3D" id="2.10.240.10">
    <property type="entry name" value="Dihydroorotate dehydrogenase, electron transfer subunit"/>
    <property type="match status" value="1"/>
</dbReference>
<dbReference type="CDD" id="cd06221">
    <property type="entry name" value="sulfite_reductase_like"/>
    <property type="match status" value="1"/>
</dbReference>
<evidence type="ECO:0000256" key="1">
    <source>
        <dbReference type="ARBA" id="ARBA00022448"/>
    </source>
</evidence>
<feature type="domain" description="FAD-binding FR-type" evidence="11">
    <location>
        <begin position="23"/>
        <end position="124"/>
    </location>
</feature>
<evidence type="ECO:0000256" key="9">
    <source>
        <dbReference type="ARBA" id="ARBA00034078"/>
    </source>
</evidence>
<dbReference type="PANTHER" id="PTHR43513:SF1">
    <property type="entry name" value="ANAEROBIC SULFITE REDUCTASE SUBUNIT B"/>
    <property type="match status" value="1"/>
</dbReference>
<dbReference type="RefSeq" id="WP_267928168.1">
    <property type="nucleotide sequence ID" value="NZ_AP024233.1"/>
</dbReference>
<dbReference type="InterPro" id="IPR017938">
    <property type="entry name" value="Riboflavin_synthase-like_b-brl"/>
</dbReference>
<keyword evidence="8 10" id="KW-0411">Iron-sulfur</keyword>
<keyword evidence="7 10" id="KW-0408">Iron</keyword>
<accession>A0A915TYD9</accession>
<evidence type="ECO:0000256" key="6">
    <source>
        <dbReference type="ARBA" id="ARBA00022982"/>
    </source>
</evidence>
<dbReference type="GO" id="GO:0050660">
    <property type="term" value="F:flavin adenine dinucleotide binding"/>
    <property type="evidence" value="ECO:0007669"/>
    <property type="project" value="InterPro"/>
</dbReference>
<dbReference type="SUPFAM" id="SSF52343">
    <property type="entry name" value="Ferredoxin reductase-like, C-terminal NADP-linked domain"/>
    <property type="match status" value="1"/>
</dbReference>
<feature type="binding site" evidence="10">
    <location>
        <position position="277"/>
    </location>
    <ligand>
        <name>[2Fe-2S] cluster</name>
        <dbReference type="ChEBI" id="CHEBI:190135"/>
    </ligand>
</feature>
<dbReference type="GO" id="GO:0051537">
    <property type="term" value="F:2 iron, 2 sulfur cluster binding"/>
    <property type="evidence" value="ECO:0007669"/>
    <property type="project" value="UniProtKB-KW"/>
</dbReference>
<dbReference type="GO" id="GO:0046872">
    <property type="term" value="F:metal ion binding"/>
    <property type="evidence" value="ECO:0007669"/>
    <property type="project" value="UniProtKB-KW"/>
</dbReference>
<dbReference type="PROSITE" id="PS51384">
    <property type="entry name" value="FAD_FR"/>
    <property type="match status" value="1"/>
</dbReference>
<organism evidence="12 13">
    <name type="scientific">Desulfolithobacter dissulfuricans</name>
    <dbReference type="NCBI Taxonomy" id="2795293"/>
    <lineage>
        <taxon>Bacteria</taxon>
        <taxon>Pseudomonadati</taxon>
        <taxon>Thermodesulfobacteriota</taxon>
        <taxon>Desulfobulbia</taxon>
        <taxon>Desulfobulbales</taxon>
        <taxon>Desulfobulbaceae</taxon>
        <taxon>Desulfolithobacter</taxon>
    </lineage>
</organism>
<evidence type="ECO:0000259" key="11">
    <source>
        <dbReference type="PROSITE" id="PS51384"/>
    </source>
</evidence>
<dbReference type="SUPFAM" id="SSF63380">
    <property type="entry name" value="Riboflavin synthase domain-like"/>
    <property type="match status" value="1"/>
</dbReference>
<evidence type="ECO:0000256" key="10">
    <source>
        <dbReference type="PIRSR" id="PIRSR006816-2"/>
    </source>
</evidence>
<comment type="cofactor">
    <cofactor evidence="9">
        <name>[2Fe-2S] cluster</name>
        <dbReference type="ChEBI" id="CHEBI:190135"/>
    </cofactor>
</comment>
<dbReference type="KEGG" id="ddu:GF1_06340"/>
<dbReference type="PRINTS" id="PR00406">
    <property type="entry name" value="CYTB5RDTASE"/>
</dbReference>
<sequence length="295" mass="31834">MDAAAVHGPGREDLAGTGLVNPYIPCPVRITEVIVESEDGNLKSFRLAFERSEDARAWSHVPGQFAMLSLAGQGEIPIGIASPPGEKELLFTVNRAGKVTTALHMLDVGARIGLRGPLGNGFPVDGALRGKNIVIIGGGFAFTTLRATLLHMLENRKDYGQVTVIYGARSPGMLLYRKELEAWDARDDVEMHVTIDREAPGWDGLVGFVPTIVGQVAPSPENAVALICGPPIMIRFTMGPLEELGWQNDQVYLSLENRMKCGLGVCGHCNVGPVYVCKDGPVFTRAEVLELPVEY</sequence>
<dbReference type="InterPro" id="IPR001433">
    <property type="entry name" value="OxRdtase_FAD/NAD-bd"/>
</dbReference>
<dbReference type="Pfam" id="PF00175">
    <property type="entry name" value="NAD_binding_1"/>
    <property type="match status" value="1"/>
</dbReference>
<keyword evidence="13" id="KW-1185">Reference proteome</keyword>
<dbReference type="AlphaFoldDB" id="A0A915TYD9"/>
<dbReference type="GO" id="GO:0006221">
    <property type="term" value="P:pyrimidine nucleotide biosynthetic process"/>
    <property type="evidence" value="ECO:0007669"/>
    <property type="project" value="InterPro"/>
</dbReference>